<dbReference type="HAMAP" id="MF_00115">
    <property type="entry name" value="MscL"/>
    <property type="match status" value="1"/>
</dbReference>
<dbReference type="InterPro" id="IPR036019">
    <property type="entry name" value="MscL_channel"/>
</dbReference>
<keyword evidence="5 10" id="KW-0812">Transmembrane</keyword>
<feature type="transmembrane region" description="Helical" evidence="10">
    <location>
        <begin position="94"/>
        <end position="112"/>
    </location>
</feature>
<protein>
    <recommendedName>
        <fullName evidence="10">Large-conductance mechanosensitive channel</fullName>
    </recommendedName>
</protein>
<dbReference type="OrthoDB" id="9810350at2"/>
<sequence>MSFIKDFKEFAFKGNLIDMAVGIVMGGAVAAIVKSFLDNIITPLIAMVGGVPDMSQLKMPIGSETPKLNEAGEAILNSQGEPVMTQAAINYGTFLQNTLDFVILAFVVFIALKVASKWMKKAEEDAPPPEDTVLLTEIRDLLKK</sequence>
<dbReference type="Gene3D" id="1.10.1200.120">
    <property type="entry name" value="Large-conductance mechanosensitive channel, MscL, domain 1"/>
    <property type="match status" value="1"/>
</dbReference>
<dbReference type="AlphaFoldDB" id="A0A517NWC4"/>
<dbReference type="GO" id="GO:0005886">
    <property type="term" value="C:plasma membrane"/>
    <property type="evidence" value="ECO:0007669"/>
    <property type="project" value="UniProtKB-SubCell"/>
</dbReference>
<dbReference type="GO" id="GO:0008381">
    <property type="term" value="F:mechanosensitive monoatomic ion channel activity"/>
    <property type="evidence" value="ECO:0007669"/>
    <property type="project" value="UniProtKB-UniRule"/>
</dbReference>
<evidence type="ECO:0000256" key="1">
    <source>
        <dbReference type="ARBA" id="ARBA00004651"/>
    </source>
</evidence>
<dbReference type="InterPro" id="IPR001185">
    <property type="entry name" value="MS_channel"/>
</dbReference>
<keyword evidence="6 10" id="KW-1133">Transmembrane helix</keyword>
<dbReference type="PANTHER" id="PTHR30266">
    <property type="entry name" value="MECHANOSENSITIVE CHANNEL MSCL"/>
    <property type="match status" value="1"/>
</dbReference>
<dbReference type="SUPFAM" id="SSF81330">
    <property type="entry name" value="Gated mechanosensitive channel"/>
    <property type="match status" value="1"/>
</dbReference>
<evidence type="ECO:0000256" key="8">
    <source>
        <dbReference type="ARBA" id="ARBA00023136"/>
    </source>
</evidence>
<evidence type="ECO:0000256" key="10">
    <source>
        <dbReference type="HAMAP-Rule" id="MF_00115"/>
    </source>
</evidence>
<comment type="subcellular location">
    <subcellularLocation>
        <location evidence="1 10">Cell membrane</location>
        <topology evidence="1 10">Multi-pass membrane protein</topology>
    </subcellularLocation>
</comment>
<name>A0A517NWC4_9BACT</name>
<evidence type="ECO:0000256" key="6">
    <source>
        <dbReference type="ARBA" id="ARBA00022989"/>
    </source>
</evidence>
<organism evidence="11 12">
    <name type="scientific">Stieleria marina</name>
    <dbReference type="NCBI Taxonomy" id="1930275"/>
    <lineage>
        <taxon>Bacteria</taxon>
        <taxon>Pseudomonadati</taxon>
        <taxon>Planctomycetota</taxon>
        <taxon>Planctomycetia</taxon>
        <taxon>Pirellulales</taxon>
        <taxon>Pirellulaceae</taxon>
        <taxon>Stieleria</taxon>
    </lineage>
</organism>
<keyword evidence="12" id="KW-1185">Reference proteome</keyword>
<evidence type="ECO:0000313" key="12">
    <source>
        <dbReference type="Proteomes" id="UP000319817"/>
    </source>
</evidence>
<comment type="subunit">
    <text evidence="10">Homopentamer.</text>
</comment>
<dbReference type="EMBL" id="CP036526">
    <property type="protein sequence ID" value="QDT11422.1"/>
    <property type="molecule type" value="Genomic_DNA"/>
</dbReference>
<evidence type="ECO:0000256" key="3">
    <source>
        <dbReference type="ARBA" id="ARBA00022448"/>
    </source>
</evidence>
<keyword evidence="9 10" id="KW-0407">Ion channel</keyword>
<dbReference type="RefSeq" id="WP_145419256.1">
    <property type="nucleotide sequence ID" value="NZ_CP036526.1"/>
</dbReference>
<evidence type="ECO:0000256" key="2">
    <source>
        <dbReference type="ARBA" id="ARBA00007254"/>
    </source>
</evidence>
<accession>A0A517NWC4</accession>
<dbReference type="InterPro" id="IPR019823">
    <property type="entry name" value="Mechanosensitive_channel_CS"/>
</dbReference>
<comment type="similarity">
    <text evidence="2 10">Belongs to the MscL family.</text>
</comment>
<dbReference type="Proteomes" id="UP000319817">
    <property type="component" value="Chromosome"/>
</dbReference>
<keyword evidence="4 10" id="KW-1003">Cell membrane</keyword>
<dbReference type="PROSITE" id="PS01327">
    <property type="entry name" value="MSCL"/>
    <property type="match status" value="1"/>
</dbReference>
<reference evidence="11 12" key="1">
    <citation type="submission" date="2019-02" db="EMBL/GenBank/DDBJ databases">
        <title>Deep-cultivation of Planctomycetes and their phenomic and genomic characterization uncovers novel biology.</title>
        <authorList>
            <person name="Wiegand S."/>
            <person name="Jogler M."/>
            <person name="Boedeker C."/>
            <person name="Pinto D."/>
            <person name="Vollmers J."/>
            <person name="Rivas-Marin E."/>
            <person name="Kohn T."/>
            <person name="Peeters S.H."/>
            <person name="Heuer A."/>
            <person name="Rast P."/>
            <person name="Oberbeckmann S."/>
            <person name="Bunk B."/>
            <person name="Jeske O."/>
            <person name="Meyerdierks A."/>
            <person name="Storesund J.E."/>
            <person name="Kallscheuer N."/>
            <person name="Luecker S."/>
            <person name="Lage O.M."/>
            <person name="Pohl T."/>
            <person name="Merkel B.J."/>
            <person name="Hornburger P."/>
            <person name="Mueller R.-W."/>
            <person name="Bruemmer F."/>
            <person name="Labrenz M."/>
            <person name="Spormann A.M."/>
            <person name="Op den Camp H."/>
            <person name="Overmann J."/>
            <person name="Amann R."/>
            <person name="Jetten M.S.M."/>
            <person name="Mascher T."/>
            <person name="Medema M.H."/>
            <person name="Devos D.P."/>
            <person name="Kaster A.-K."/>
            <person name="Ovreas L."/>
            <person name="Rohde M."/>
            <person name="Galperin M.Y."/>
            <person name="Jogler C."/>
        </authorList>
    </citation>
    <scope>NUCLEOTIDE SEQUENCE [LARGE SCALE GENOMIC DNA]</scope>
    <source>
        <strain evidence="11 12">K23_9</strain>
    </source>
</reference>
<evidence type="ECO:0000256" key="5">
    <source>
        <dbReference type="ARBA" id="ARBA00022692"/>
    </source>
</evidence>
<evidence type="ECO:0000256" key="9">
    <source>
        <dbReference type="ARBA" id="ARBA00023303"/>
    </source>
</evidence>
<keyword evidence="3 10" id="KW-0813">Transport</keyword>
<gene>
    <name evidence="11" type="primary">mscL_1</name>
    <name evidence="10" type="synonym">mscL</name>
    <name evidence="11" type="ORF">K239x_34190</name>
</gene>
<dbReference type="Pfam" id="PF01741">
    <property type="entry name" value="MscL"/>
    <property type="match status" value="1"/>
</dbReference>
<evidence type="ECO:0000256" key="7">
    <source>
        <dbReference type="ARBA" id="ARBA00023065"/>
    </source>
</evidence>
<keyword evidence="7 10" id="KW-0406">Ion transport</keyword>
<evidence type="ECO:0000256" key="4">
    <source>
        <dbReference type="ARBA" id="ARBA00022475"/>
    </source>
</evidence>
<dbReference type="PANTHER" id="PTHR30266:SF2">
    <property type="entry name" value="LARGE-CONDUCTANCE MECHANOSENSITIVE CHANNEL"/>
    <property type="match status" value="1"/>
</dbReference>
<comment type="function">
    <text evidence="10">Channel that opens in response to stretch forces in the membrane lipid bilayer. May participate in the regulation of osmotic pressure changes within the cell.</text>
</comment>
<proteinExistence type="inferred from homology"/>
<keyword evidence="8 10" id="KW-0472">Membrane</keyword>
<dbReference type="InterPro" id="IPR037673">
    <property type="entry name" value="MSC/AndL"/>
</dbReference>
<dbReference type="NCBIfam" id="TIGR00220">
    <property type="entry name" value="mscL"/>
    <property type="match status" value="1"/>
</dbReference>
<evidence type="ECO:0000313" key="11">
    <source>
        <dbReference type="EMBL" id="QDT11422.1"/>
    </source>
</evidence>
<feature type="transmembrane region" description="Helical" evidence="10">
    <location>
        <begin position="16"/>
        <end position="37"/>
    </location>
</feature>